<evidence type="ECO:0000313" key="2">
    <source>
        <dbReference type="Proteomes" id="UP000664357"/>
    </source>
</evidence>
<dbReference type="Proteomes" id="UP000664357">
    <property type="component" value="Unassembled WGS sequence"/>
</dbReference>
<evidence type="ECO:0000313" key="1">
    <source>
        <dbReference type="EMBL" id="MEO1772987.1"/>
    </source>
</evidence>
<organism evidence="1 2">
    <name type="scientific">Candidatus Enterococcus ferrettii</name>
    <dbReference type="NCBI Taxonomy" id="2815324"/>
    <lineage>
        <taxon>Bacteria</taxon>
        <taxon>Bacillati</taxon>
        <taxon>Bacillota</taxon>
        <taxon>Bacilli</taxon>
        <taxon>Lactobacillales</taxon>
        <taxon>Enterococcaceae</taxon>
        <taxon>Enterococcus</taxon>
    </lineage>
</organism>
<name>A0ABV0F0F8_9ENTE</name>
<gene>
    <name evidence="1" type="ORF">JZO67_004970</name>
</gene>
<dbReference type="EMBL" id="JAFREL020000006">
    <property type="protein sequence ID" value="MEO1772987.1"/>
    <property type="molecule type" value="Genomic_DNA"/>
</dbReference>
<keyword evidence="2" id="KW-1185">Reference proteome</keyword>
<reference evidence="1 2" key="1">
    <citation type="submission" date="2024-02" db="EMBL/GenBank/DDBJ databases">
        <title>The Genome Sequence of Enterococcus sp. DIV0159.</title>
        <authorList>
            <person name="Earl A."/>
            <person name="Manson A."/>
            <person name="Gilmore M."/>
            <person name="Sanders J."/>
            <person name="Shea T."/>
            <person name="Howe W."/>
            <person name="Livny J."/>
            <person name="Cuomo C."/>
            <person name="Neafsey D."/>
            <person name="Birren B."/>
        </authorList>
    </citation>
    <scope>NUCLEOTIDE SEQUENCE [LARGE SCALE GENOMIC DNA]</scope>
    <source>
        <strain evidence="1 2">665A</strain>
    </source>
</reference>
<proteinExistence type="predicted"/>
<comment type="caution">
    <text evidence="1">The sequence shown here is derived from an EMBL/GenBank/DDBJ whole genome shotgun (WGS) entry which is preliminary data.</text>
</comment>
<accession>A0ABV0F0F8</accession>
<protein>
    <submittedName>
        <fullName evidence="1">Uncharacterized protein</fullName>
    </submittedName>
</protein>
<sequence>MMKSIHVERSQCTHTGLNLQMPIVNLGEITPTNKDLSNPKNWEKVYEDNKSA</sequence>